<evidence type="ECO:0000313" key="1">
    <source>
        <dbReference type="EMBL" id="MQA20039.1"/>
    </source>
</evidence>
<dbReference type="EMBL" id="WHUF01000003">
    <property type="protein sequence ID" value="MQA20039.1"/>
    <property type="molecule type" value="Genomic_DNA"/>
</dbReference>
<keyword evidence="2" id="KW-1185">Reference proteome</keyword>
<name>A0A843S762_9BURK</name>
<comment type="caution">
    <text evidence="1">The sequence shown here is derived from an EMBL/GenBank/DDBJ whole genome shotgun (WGS) entry which is preliminary data.</text>
</comment>
<dbReference type="Proteomes" id="UP000444318">
    <property type="component" value="Unassembled WGS sequence"/>
</dbReference>
<reference evidence="1 2" key="1">
    <citation type="submission" date="2019-10" db="EMBL/GenBank/DDBJ databases">
        <title>Two novel species isolated from a subtropical stream in China.</title>
        <authorList>
            <person name="Lu H."/>
        </authorList>
    </citation>
    <scope>NUCLEOTIDE SEQUENCE [LARGE SCALE GENOMIC DNA]</scope>
    <source>
        <strain evidence="1 2">FT103W</strain>
    </source>
</reference>
<gene>
    <name evidence="1" type="ORF">GEV01_11025</name>
</gene>
<dbReference type="AlphaFoldDB" id="A0A843S762"/>
<sequence>MHWEKRSKELVCTVFTHGKNSLINQRSFTMWEALLTILSTLSVQKSTPIPVPGEGDFGDFSLRFFYAWKKYPYKSMTLYTVELLANNLIHIFCAELHMARDLATFGGRNYWKGKACGVDQVICQIFTHGNNID</sequence>
<accession>A0A843S762</accession>
<proteinExistence type="predicted"/>
<evidence type="ECO:0000313" key="2">
    <source>
        <dbReference type="Proteomes" id="UP000444318"/>
    </source>
</evidence>
<protein>
    <submittedName>
        <fullName evidence="1">Uncharacterized protein</fullName>
    </submittedName>
</protein>
<organism evidence="1 2">
    <name type="scientific">Rugamonas rivuli</name>
    <dbReference type="NCBI Taxonomy" id="2743358"/>
    <lineage>
        <taxon>Bacteria</taxon>
        <taxon>Pseudomonadati</taxon>
        <taxon>Pseudomonadota</taxon>
        <taxon>Betaproteobacteria</taxon>
        <taxon>Burkholderiales</taxon>
        <taxon>Oxalobacteraceae</taxon>
        <taxon>Telluria group</taxon>
        <taxon>Rugamonas</taxon>
    </lineage>
</organism>
<dbReference type="RefSeq" id="WP_152804264.1">
    <property type="nucleotide sequence ID" value="NZ_WHUF01000003.1"/>
</dbReference>